<feature type="transmembrane region" description="Helical" evidence="13">
    <location>
        <begin position="476"/>
        <end position="503"/>
    </location>
</feature>
<evidence type="ECO:0000256" key="3">
    <source>
        <dbReference type="ARBA" id="ARBA00022448"/>
    </source>
</evidence>
<dbReference type="EMBL" id="OZ034826">
    <property type="protein sequence ID" value="CAL1681785.1"/>
    <property type="molecule type" value="Genomic_DNA"/>
</dbReference>
<dbReference type="AlphaFoldDB" id="A0AAV2NNF8"/>
<organism evidence="14 15">
    <name type="scientific">Lasius platythorax</name>
    <dbReference type="NCBI Taxonomy" id="488582"/>
    <lineage>
        <taxon>Eukaryota</taxon>
        <taxon>Metazoa</taxon>
        <taxon>Ecdysozoa</taxon>
        <taxon>Arthropoda</taxon>
        <taxon>Hexapoda</taxon>
        <taxon>Insecta</taxon>
        <taxon>Pterygota</taxon>
        <taxon>Neoptera</taxon>
        <taxon>Endopterygota</taxon>
        <taxon>Hymenoptera</taxon>
        <taxon>Apocrita</taxon>
        <taxon>Aculeata</taxon>
        <taxon>Formicoidea</taxon>
        <taxon>Formicidae</taxon>
        <taxon>Formicinae</taxon>
        <taxon>Lasius</taxon>
        <taxon>Lasius</taxon>
    </lineage>
</organism>
<evidence type="ECO:0000256" key="9">
    <source>
        <dbReference type="ARBA" id="ARBA00023136"/>
    </source>
</evidence>
<dbReference type="InterPro" id="IPR001873">
    <property type="entry name" value="ENaC"/>
</dbReference>
<evidence type="ECO:0000256" key="6">
    <source>
        <dbReference type="ARBA" id="ARBA00022989"/>
    </source>
</evidence>
<proteinExistence type="inferred from homology"/>
<feature type="transmembrane region" description="Helical" evidence="13">
    <location>
        <begin position="60"/>
        <end position="81"/>
    </location>
</feature>
<accession>A0AAV2NNF8</accession>
<dbReference type="PRINTS" id="PR01078">
    <property type="entry name" value="AMINACHANNEL"/>
</dbReference>
<dbReference type="Gene3D" id="2.60.470.10">
    <property type="entry name" value="Acid-sensing ion channels like domains"/>
    <property type="match status" value="1"/>
</dbReference>
<keyword evidence="6 13" id="KW-1133">Transmembrane helix</keyword>
<keyword evidence="5 12" id="KW-0812">Transmembrane</keyword>
<dbReference type="Proteomes" id="UP001497644">
    <property type="component" value="Chromosome 3"/>
</dbReference>
<keyword evidence="7" id="KW-0915">Sodium</keyword>
<keyword evidence="4 12" id="KW-0894">Sodium channel</keyword>
<sequence>MKTHWDKKSRLKNSKRGRRKCLTHAIKGYMNEWFYVYCKNTSLHGFRYITMDRSTMIESVLWFVVCISSIIFCGILMLRLWDNYSNNPIVTTIDTTNPIWDVSFPGVTICNNNKVYRLHADIIAQNLYTNGFSIDESDKFFFSLMKLIRPDKISIDNVTAWQVLDNLGMTVEKLMEQLMQPCSALLVRCAWIGEIRDCNKIFKTVKSREGFCCAFNSHYNLNVKHNELDEETRDPSDFNSTDYDITSADHLPGVREILKAPGSGRDVGLTVALNVERHMYKATSRPYVGASVMIHDPIDFPDIGAHMASVLPGHVLTISVAGTSVKSMESLRNIPIEKRLCYFDKEIPGETRYSYQSCISECKAKNIQRLCGCLPFYYPEMHKGIRTCFLPDLECLLSIRRSSDYWKKGTCKKCLPQCTDMTYHINIEDIKMDDVEFDSDITRGLDKSNVSFVHVFFGDLSYVEYRKESIISWDSLLASFGGIFGLCLGGSVMSVIELIYLLARQFFKRQPRERQEPSRTSLPPASEMFLSIPAERREVQKPRSHKKSDDKRVFVTWYQTALHRRETTNVGDVYRDPVEF</sequence>
<dbReference type="Pfam" id="PF00858">
    <property type="entry name" value="ASC"/>
    <property type="match status" value="1"/>
</dbReference>
<gene>
    <name evidence="14" type="ORF">LPLAT_LOCUS7729</name>
</gene>
<evidence type="ECO:0000256" key="1">
    <source>
        <dbReference type="ARBA" id="ARBA00004141"/>
    </source>
</evidence>
<evidence type="ECO:0000313" key="14">
    <source>
        <dbReference type="EMBL" id="CAL1681785.1"/>
    </source>
</evidence>
<dbReference type="Gene3D" id="1.10.287.770">
    <property type="entry name" value="YojJ-like"/>
    <property type="match status" value="1"/>
</dbReference>
<evidence type="ECO:0000256" key="2">
    <source>
        <dbReference type="ARBA" id="ARBA00007193"/>
    </source>
</evidence>
<evidence type="ECO:0008006" key="16">
    <source>
        <dbReference type="Google" id="ProtNLM"/>
    </source>
</evidence>
<evidence type="ECO:0000256" key="12">
    <source>
        <dbReference type="RuleBase" id="RU000679"/>
    </source>
</evidence>
<reference evidence="14" key="1">
    <citation type="submission" date="2024-04" db="EMBL/GenBank/DDBJ databases">
        <authorList>
            <consortium name="Molecular Ecology Group"/>
        </authorList>
    </citation>
    <scope>NUCLEOTIDE SEQUENCE</scope>
</reference>
<keyword evidence="9 13" id="KW-0472">Membrane</keyword>
<name>A0AAV2NNF8_9HYME</name>
<dbReference type="GO" id="GO:0015280">
    <property type="term" value="F:ligand-gated sodium channel activity"/>
    <property type="evidence" value="ECO:0007669"/>
    <property type="project" value="TreeGrafter"/>
</dbReference>
<evidence type="ECO:0000256" key="11">
    <source>
        <dbReference type="ARBA" id="ARBA00023303"/>
    </source>
</evidence>
<evidence type="ECO:0000256" key="5">
    <source>
        <dbReference type="ARBA" id="ARBA00022692"/>
    </source>
</evidence>
<evidence type="ECO:0000256" key="13">
    <source>
        <dbReference type="SAM" id="Phobius"/>
    </source>
</evidence>
<dbReference type="InterPro" id="IPR020903">
    <property type="entry name" value="ENaC_CS"/>
</dbReference>
<dbReference type="PANTHER" id="PTHR11690">
    <property type="entry name" value="AMILORIDE-SENSITIVE SODIUM CHANNEL-RELATED"/>
    <property type="match status" value="1"/>
</dbReference>
<keyword evidence="15" id="KW-1185">Reference proteome</keyword>
<dbReference type="GO" id="GO:0005886">
    <property type="term" value="C:plasma membrane"/>
    <property type="evidence" value="ECO:0007669"/>
    <property type="project" value="TreeGrafter"/>
</dbReference>
<comment type="similarity">
    <text evidence="2 12">Belongs to the amiloride-sensitive sodium channel (TC 1.A.6) family.</text>
</comment>
<protein>
    <recommendedName>
        <fullName evidence="16">Sodium channel protein Nach</fullName>
    </recommendedName>
</protein>
<keyword evidence="11 12" id="KW-0407">Ion channel</keyword>
<dbReference type="PROSITE" id="PS01206">
    <property type="entry name" value="ASC"/>
    <property type="match status" value="1"/>
</dbReference>
<evidence type="ECO:0000256" key="4">
    <source>
        <dbReference type="ARBA" id="ARBA00022461"/>
    </source>
</evidence>
<keyword evidence="8 12" id="KW-0406">Ion transport</keyword>
<dbReference type="PANTHER" id="PTHR11690:SF237">
    <property type="entry name" value="PICKPOCKET 16-RELATED"/>
    <property type="match status" value="1"/>
</dbReference>
<keyword evidence="10 12" id="KW-0739">Sodium transport</keyword>
<evidence type="ECO:0000256" key="7">
    <source>
        <dbReference type="ARBA" id="ARBA00023053"/>
    </source>
</evidence>
<evidence type="ECO:0000313" key="15">
    <source>
        <dbReference type="Proteomes" id="UP001497644"/>
    </source>
</evidence>
<evidence type="ECO:0000256" key="8">
    <source>
        <dbReference type="ARBA" id="ARBA00023065"/>
    </source>
</evidence>
<keyword evidence="3 12" id="KW-0813">Transport</keyword>
<evidence type="ECO:0000256" key="10">
    <source>
        <dbReference type="ARBA" id="ARBA00023201"/>
    </source>
</evidence>
<comment type="subcellular location">
    <subcellularLocation>
        <location evidence="1">Membrane</location>
        <topology evidence="1">Multi-pass membrane protein</topology>
    </subcellularLocation>
</comment>